<organism evidence="6 7">
    <name type="scientific">Nocardioides vastitatis</name>
    <dbReference type="NCBI Taxonomy" id="2568655"/>
    <lineage>
        <taxon>Bacteria</taxon>
        <taxon>Bacillati</taxon>
        <taxon>Actinomycetota</taxon>
        <taxon>Actinomycetes</taxon>
        <taxon>Propionibacteriales</taxon>
        <taxon>Nocardioidaceae</taxon>
        <taxon>Nocardioides</taxon>
    </lineage>
</organism>
<evidence type="ECO:0000256" key="2">
    <source>
        <dbReference type="ARBA" id="ARBA00023125"/>
    </source>
</evidence>
<dbReference type="Pfam" id="PF00440">
    <property type="entry name" value="TetR_N"/>
    <property type="match status" value="1"/>
</dbReference>
<comment type="caution">
    <text evidence="6">The sequence shown here is derived from an EMBL/GenBank/DDBJ whole genome shotgun (WGS) entry which is preliminary data.</text>
</comment>
<keyword evidence="3" id="KW-0804">Transcription</keyword>
<dbReference type="Gene3D" id="1.10.357.10">
    <property type="entry name" value="Tetracycline Repressor, domain 2"/>
    <property type="match status" value="1"/>
</dbReference>
<reference evidence="7" key="1">
    <citation type="journal article" date="2019" name="Int. J. Syst. Evol. Microbiol.">
        <title>The Global Catalogue of Microorganisms (GCM) 10K type strain sequencing project: providing services to taxonomists for standard genome sequencing and annotation.</title>
        <authorList>
            <consortium name="The Broad Institute Genomics Platform"/>
            <consortium name="The Broad Institute Genome Sequencing Center for Infectious Disease"/>
            <person name="Wu L."/>
            <person name="Ma J."/>
        </authorList>
    </citation>
    <scope>NUCLEOTIDE SEQUENCE [LARGE SCALE GENOMIC DNA]</scope>
    <source>
        <strain evidence="7">YIM 94188</strain>
    </source>
</reference>
<keyword evidence="1" id="KW-0805">Transcription regulation</keyword>
<dbReference type="InterPro" id="IPR001647">
    <property type="entry name" value="HTH_TetR"/>
</dbReference>
<dbReference type="RefSeq" id="WP_136436977.1">
    <property type="nucleotide sequence ID" value="NZ_JBHSNS010000002.1"/>
</dbReference>
<keyword evidence="2 4" id="KW-0238">DNA-binding</keyword>
<dbReference type="SUPFAM" id="SSF48498">
    <property type="entry name" value="Tetracyclin repressor-like, C-terminal domain"/>
    <property type="match status" value="1"/>
</dbReference>
<feature type="DNA-binding region" description="H-T-H motif" evidence="4">
    <location>
        <begin position="33"/>
        <end position="52"/>
    </location>
</feature>
<evidence type="ECO:0000313" key="6">
    <source>
        <dbReference type="EMBL" id="MFC5728630.1"/>
    </source>
</evidence>
<dbReference type="InterPro" id="IPR036271">
    <property type="entry name" value="Tet_transcr_reg_TetR-rel_C_sf"/>
</dbReference>
<dbReference type="PANTHER" id="PTHR30055">
    <property type="entry name" value="HTH-TYPE TRANSCRIPTIONAL REGULATOR RUTR"/>
    <property type="match status" value="1"/>
</dbReference>
<dbReference type="PRINTS" id="PR00455">
    <property type="entry name" value="HTHTETR"/>
</dbReference>
<dbReference type="Proteomes" id="UP001596072">
    <property type="component" value="Unassembled WGS sequence"/>
</dbReference>
<dbReference type="PROSITE" id="PS50977">
    <property type="entry name" value="HTH_TETR_2"/>
    <property type="match status" value="1"/>
</dbReference>
<gene>
    <name evidence="6" type="ORF">ACFPQB_06840</name>
</gene>
<feature type="domain" description="HTH tetR-type" evidence="5">
    <location>
        <begin position="10"/>
        <end position="70"/>
    </location>
</feature>
<dbReference type="SUPFAM" id="SSF46689">
    <property type="entry name" value="Homeodomain-like"/>
    <property type="match status" value="1"/>
</dbReference>
<dbReference type="InterPro" id="IPR009057">
    <property type="entry name" value="Homeodomain-like_sf"/>
</dbReference>
<evidence type="ECO:0000313" key="7">
    <source>
        <dbReference type="Proteomes" id="UP001596072"/>
    </source>
</evidence>
<accession>A0ABW0ZCA8</accession>
<protein>
    <submittedName>
        <fullName evidence="6">TetR/AcrR family transcriptional regulator</fullName>
    </submittedName>
</protein>
<keyword evidence="7" id="KW-1185">Reference proteome</keyword>
<evidence type="ECO:0000259" key="5">
    <source>
        <dbReference type="PROSITE" id="PS50977"/>
    </source>
</evidence>
<dbReference type="EMBL" id="JBHSNS010000002">
    <property type="protein sequence ID" value="MFC5728630.1"/>
    <property type="molecule type" value="Genomic_DNA"/>
</dbReference>
<evidence type="ECO:0000256" key="1">
    <source>
        <dbReference type="ARBA" id="ARBA00023015"/>
    </source>
</evidence>
<name>A0ABW0ZCA8_9ACTN</name>
<dbReference type="PANTHER" id="PTHR30055:SF234">
    <property type="entry name" value="HTH-TYPE TRANSCRIPTIONAL REGULATOR BETI"/>
    <property type="match status" value="1"/>
</dbReference>
<sequence length="185" mass="20141">MPSKTTTRRRVTREQILEAGWELARARGLTGWTMRELATAVGIRAPSLYAHFASKHEIYDAMFADGYRAFIARADAVELPSDPREAARAAARTFVEFAVADPARLNLLFLRVIPGFSPTAASYALAEEVYARGVEILAQAGLTEPGQVDLWTAVLSGLATQQVSNDPGGDRWVRLVDPAVDLLLG</sequence>
<dbReference type="Gene3D" id="1.10.10.60">
    <property type="entry name" value="Homeodomain-like"/>
    <property type="match status" value="1"/>
</dbReference>
<evidence type="ECO:0000256" key="4">
    <source>
        <dbReference type="PROSITE-ProRule" id="PRU00335"/>
    </source>
</evidence>
<proteinExistence type="predicted"/>
<evidence type="ECO:0000256" key="3">
    <source>
        <dbReference type="ARBA" id="ARBA00023163"/>
    </source>
</evidence>
<dbReference type="InterPro" id="IPR050109">
    <property type="entry name" value="HTH-type_TetR-like_transc_reg"/>
</dbReference>